<dbReference type="Pfam" id="PF00646">
    <property type="entry name" value="F-box"/>
    <property type="match status" value="1"/>
</dbReference>
<name>A0A2U1NSJ4_ARTAN</name>
<dbReference type="PANTHER" id="PTHR46407:SF3">
    <property type="entry name" value="OS02G0208700 PROTEIN"/>
    <property type="match status" value="1"/>
</dbReference>
<dbReference type="GO" id="GO:2000762">
    <property type="term" value="P:regulation of phenylpropanoid metabolic process"/>
    <property type="evidence" value="ECO:0007669"/>
    <property type="project" value="InterPro"/>
</dbReference>
<gene>
    <name evidence="2" type="ORF">CTI12_AA234560</name>
</gene>
<protein>
    <submittedName>
        <fullName evidence="2">Galactose oxidase/kelch repeat superfamily protein</fullName>
    </submittedName>
</protein>
<dbReference type="CDD" id="cd22152">
    <property type="entry name" value="F-box_AtAFR-like"/>
    <property type="match status" value="1"/>
</dbReference>
<dbReference type="PANTHER" id="PTHR46407">
    <property type="entry name" value="OS02G0208700 PROTEIN"/>
    <property type="match status" value="1"/>
</dbReference>
<evidence type="ECO:0000313" key="2">
    <source>
        <dbReference type="EMBL" id="PWA76483.1"/>
    </source>
</evidence>
<accession>A0A2U1NSJ4</accession>
<dbReference type="SMART" id="SM00612">
    <property type="entry name" value="Kelch"/>
    <property type="match status" value="2"/>
</dbReference>
<sequence length="323" mass="35928">MDLIPGLPDDIGFECLARVPYTHFPNATFVCRGWKSELGLPAFQHHRKHAGLSQRVIIMVQSKVDPARKYGLRKYSAAPVYRLTVFEPGRVGGPGCRPYPGSQTGYRFFVKCFLSATWRRGPDMPGCTRSFFGCASDNVGKVFVAGGHDNEKNALRSGWVYDVADDVWAPLPDMVEERDECKGVFHRGRFYVIGGYNTLMQGQFGKSAECFDLSTWRWETMDGLLGDDTCPRTCVAGGDGVMYMYQDGAVVALDHSFRMRLPSDMDSVPCLIECDGRLLAVGSVGFGGRHGVYELDLKRSTWTKVEVPEEYLGHVQSGCCLEL</sequence>
<dbReference type="InterPro" id="IPR036047">
    <property type="entry name" value="F-box-like_dom_sf"/>
</dbReference>
<feature type="domain" description="F-box" evidence="1">
    <location>
        <begin position="5"/>
        <end position="36"/>
    </location>
</feature>
<proteinExistence type="predicted"/>
<dbReference type="EMBL" id="PKPP01002263">
    <property type="protein sequence ID" value="PWA76483.1"/>
    <property type="molecule type" value="Genomic_DNA"/>
</dbReference>
<comment type="caution">
    <text evidence="2">The sequence shown here is derived from an EMBL/GenBank/DDBJ whole genome shotgun (WGS) entry which is preliminary data.</text>
</comment>
<dbReference type="InterPro" id="IPR001810">
    <property type="entry name" value="F-box_dom"/>
</dbReference>
<dbReference type="Proteomes" id="UP000245207">
    <property type="component" value="Unassembled WGS sequence"/>
</dbReference>
<reference evidence="2 3" key="1">
    <citation type="journal article" date="2018" name="Mol. Plant">
        <title>The genome of Artemisia annua provides insight into the evolution of Asteraceae family and artemisinin biosynthesis.</title>
        <authorList>
            <person name="Shen Q."/>
            <person name="Zhang L."/>
            <person name="Liao Z."/>
            <person name="Wang S."/>
            <person name="Yan T."/>
            <person name="Shi P."/>
            <person name="Liu M."/>
            <person name="Fu X."/>
            <person name="Pan Q."/>
            <person name="Wang Y."/>
            <person name="Lv Z."/>
            <person name="Lu X."/>
            <person name="Zhang F."/>
            <person name="Jiang W."/>
            <person name="Ma Y."/>
            <person name="Chen M."/>
            <person name="Hao X."/>
            <person name="Li L."/>
            <person name="Tang Y."/>
            <person name="Lv G."/>
            <person name="Zhou Y."/>
            <person name="Sun X."/>
            <person name="Brodelius P.E."/>
            <person name="Rose J.K.C."/>
            <person name="Tang K."/>
        </authorList>
    </citation>
    <scope>NUCLEOTIDE SEQUENCE [LARGE SCALE GENOMIC DNA]</scope>
    <source>
        <strain evidence="3">cv. Huhao1</strain>
        <tissue evidence="2">Leaf</tissue>
    </source>
</reference>
<dbReference type="SUPFAM" id="SSF117281">
    <property type="entry name" value="Kelch motif"/>
    <property type="match status" value="1"/>
</dbReference>
<organism evidence="2 3">
    <name type="scientific">Artemisia annua</name>
    <name type="common">Sweet wormwood</name>
    <dbReference type="NCBI Taxonomy" id="35608"/>
    <lineage>
        <taxon>Eukaryota</taxon>
        <taxon>Viridiplantae</taxon>
        <taxon>Streptophyta</taxon>
        <taxon>Embryophyta</taxon>
        <taxon>Tracheophyta</taxon>
        <taxon>Spermatophyta</taxon>
        <taxon>Magnoliopsida</taxon>
        <taxon>eudicotyledons</taxon>
        <taxon>Gunneridae</taxon>
        <taxon>Pentapetalae</taxon>
        <taxon>asterids</taxon>
        <taxon>campanulids</taxon>
        <taxon>Asterales</taxon>
        <taxon>Asteraceae</taxon>
        <taxon>Asteroideae</taxon>
        <taxon>Anthemideae</taxon>
        <taxon>Artemisiinae</taxon>
        <taxon>Artemisia</taxon>
    </lineage>
</organism>
<dbReference type="Gene3D" id="2.120.10.80">
    <property type="entry name" value="Kelch-type beta propeller"/>
    <property type="match status" value="1"/>
</dbReference>
<keyword evidence="3" id="KW-1185">Reference proteome</keyword>
<evidence type="ECO:0000313" key="3">
    <source>
        <dbReference type="Proteomes" id="UP000245207"/>
    </source>
</evidence>
<dbReference type="SUPFAM" id="SSF81383">
    <property type="entry name" value="F-box domain"/>
    <property type="match status" value="1"/>
</dbReference>
<dbReference type="InterPro" id="IPR015915">
    <property type="entry name" value="Kelch-typ_b-propeller"/>
</dbReference>
<dbReference type="OrthoDB" id="191037at2759"/>
<dbReference type="AlphaFoldDB" id="A0A2U1NSJ4"/>
<dbReference type="Pfam" id="PF01344">
    <property type="entry name" value="Kelch_1"/>
    <property type="match status" value="2"/>
</dbReference>
<evidence type="ECO:0000259" key="1">
    <source>
        <dbReference type="Pfam" id="PF00646"/>
    </source>
</evidence>
<dbReference type="InterPro" id="IPR044595">
    <property type="entry name" value="KMD1-4"/>
</dbReference>
<dbReference type="GO" id="GO:0080037">
    <property type="term" value="P:negative regulation of cytokinin-activated signaling pathway"/>
    <property type="evidence" value="ECO:0007669"/>
    <property type="project" value="InterPro"/>
</dbReference>
<dbReference type="InterPro" id="IPR006652">
    <property type="entry name" value="Kelch_1"/>
</dbReference>
<dbReference type="STRING" id="35608.A0A2U1NSJ4"/>